<dbReference type="InterPro" id="IPR029466">
    <property type="entry name" value="NAM-associated_C"/>
</dbReference>
<gene>
    <name evidence="3" type="ORF">MELLADRAFT_55970</name>
</gene>
<accession>F4RKD0</accession>
<sequence length="218" mass="24462">MDVEDDENRRSLKSIQSRWGTLNKNMARFAACVQQIKMIRETGKSIEDQFQDALTLYNKEVGTAFVNVSCYNIVKYSPKWTDNPLYIEFCGRKRKAATNDKDPIIDVDAIPAGTAIGDIQLPQLNRPAGTKQSKKSRNTKPEDDESNQSRLLANSSSTAQATERIALHLDRASSSLEAMLELSLLQTDTSRLNENIRAALEADKERLLLRRAACRADL</sequence>
<dbReference type="InParanoid" id="F4RKD0"/>
<dbReference type="STRING" id="747676.F4RKD0"/>
<proteinExistence type="predicted"/>
<evidence type="ECO:0000313" key="3">
    <source>
        <dbReference type="EMBL" id="EGG07075.1"/>
    </source>
</evidence>
<dbReference type="AlphaFoldDB" id="F4RKD0"/>
<dbReference type="Proteomes" id="UP000001072">
    <property type="component" value="Unassembled WGS sequence"/>
</dbReference>
<evidence type="ECO:0000313" key="4">
    <source>
        <dbReference type="Proteomes" id="UP000001072"/>
    </source>
</evidence>
<feature type="compositionally biased region" description="Polar residues" evidence="1">
    <location>
        <begin position="148"/>
        <end position="159"/>
    </location>
</feature>
<reference evidence="4" key="1">
    <citation type="journal article" date="2011" name="Proc. Natl. Acad. Sci. U.S.A.">
        <title>Obligate biotrophy features unraveled by the genomic analysis of rust fungi.</title>
        <authorList>
            <person name="Duplessis S."/>
            <person name="Cuomo C.A."/>
            <person name="Lin Y.-C."/>
            <person name="Aerts A."/>
            <person name="Tisserant E."/>
            <person name="Veneault-Fourrey C."/>
            <person name="Joly D.L."/>
            <person name="Hacquard S."/>
            <person name="Amselem J."/>
            <person name="Cantarel B.L."/>
            <person name="Chiu R."/>
            <person name="Coutinho P.M."/>
            <person name="Feau N."/>
            <person name="Field M."/>
            <person name="Frey P."/>
            <person name="Gelhaye E."/>
            <person name="Goldberg J."/>
            <person name="Grabherr M.G."/>
            <person name="Kodira C.D."/>
            <person name="Kohler A."/>
            <person name="Kuees U."/>
            <person name="Lindquist E.A."/>
            <person name="Lucas S.M."/>
            <person name="Mago R."/>
            <person name="Mauceli E."/>
            <person name="Morin E."/>
            <person name="Murat C."/>
            <person name="Pangilinan J.L."/>
            <person name="Park R."/>
            <person name="Pearson M."/>
            <person name="Quesneville H."/>
            <person name="Rouhier N."/>
            <person name="Sakthikumar S."/>
            <person name="Salamov A.A."/>
            <person name="Schmutz J."/>
            <person name="Selles B."/>
            <person name="Shapiro H."/>
            <person name="Tanguay P."/>
            <person name="Tuskan G.A."/>
            <person name="Henrissat B."/>
            <person name="Van de Peer Y."/>
            <person name="Rouze P."/>
            <person name="Ellis J.G."/>
            <person name="Dodds P.N."/>
            <person name="Schein J.E."/>
            <person name="Zhong S."/>
            <person name="Hamelin R.C."/>
            <person name="Grigoriev I.V."/>
            <person name="Szabo L.J."/>
            <person name="Martin F."/>
        </authorList>
    </citation>
    <scope>NUCLEOTIDE SEQUENCE [LARGE SCALE GENOMIC DNA]</scope>
    <source>
        <strain evidence="4">98AG31 / pathotype 3-4-7</strain>
    </source>
</reference>
<dbReference type="PANTHER" id="PTHR45023:SF4">
    <property type="entry name" value="GLYCINE-RICH PROTEIN-RELATED"/>
    <property type="match status" value="1"/>
</dbReference>
<dbReference type="EMBL" id="GL883105">
    <property type="protein sequence ID" value="EGG07075.1"/>
    <property type="molecule type" value="Genomic_DNA"/>
</dbReference>
<keyword evidence="4" id="KW-1185">Reference proteome</keyword>
<dbReference type="HOGENOM" id="CLU_1267149_0_0_1"/>
<dbReference type="PANTHER" id="PTHR45023">
    <property type="match status" value="1"/>
</dbReference>
<protein>
    <recommendedName>
        <fullName evidence="2">No apical meristem-associated C-terminal domain-containing protein</fullName>
    </recommendedName>
</protein>
<evidence type="ECO:0000259" key="2">
    <source>
        <dbReference type="Pfam" id="PF14303"/>
    </source>
</evidence>
<dbReference type="OrthoDB" id="7763131at2759"/>
<organism evidence="4">
    <name type="scientific">Melampsora larici-populina (strain 98AG31 / pathotype 3-4-7)</name>
    <name type="common">Poplar leaf rust fungus</name>
    <dbReference type="NCBI Taxonomy" id="747676"/>
    <lineage>
        <taxon>Eukaryota</taxon>
        <taxon>Fungi</taxon>
        <taxon>Dikarya</taxon>
        <taxon>Basidiomycota</taxon>
        <taxon>Pucciniomycotina</taxon>
        <taxon>Pucciniomycetes</taxon>
        <taxon>Pucciniales</taxon>
        <taxon>Melampsoraceae</taxon>
        <taxon>Melampsora</taxon>
    </lineage>
</organism>
<dbReference type="Pfam" id="PF14303">
    <property type="entry name" value="NAM-associated"/>
    <property type="match status" value="1"/>
</dbReference>
<feature type="domain" description="No apical meristem-associated C-terminal" evidence="2">
    <location>
        <begin position="65"/>
        <end position="205"/>
    </location>
</feature>
<dbReference type="VEuPathDB" id="FungiDB:MELLADRAFT_55970"/>
<name>F4RKD0_MELLP</name>
<evidence type="ECO:0000256" key="1">
    <source>
        <dbReference type="SAM" id="MobiDB-lite"/>
    </source>
</evidence>
<feature type="region of interest" description="Disordered" evidence="1">
    <location>
        <begin position="121"/>
        <end position="159"/>
    </location>
</feature>
<dbReference type="KEGG" id="mlr:MELLADRAFT_55970"/>
<dbReference type="GeneID" id="18929005"/>
<dbReference type="RefSeq" id="XP_007409517.1">
    <property type="nucleotide sequence ID" value="XM_007409455.1"/>
</dbReference>